<evidence type="ECO:0000259" key="1">
    <source>
        <dbReference type="Pfam" id="PF16592"/>
    </source>
</evidence>
<dbReference type="AlphaFoldDB" id="K1SQ31"/>
<dbReference type="EMBL" id="AJWZ01007237">
    <property type="protein sequence ID" value="EKC57469.1"/>
    <property type="molecule type" value="Genomic_DNA"/>
</dbReference>
<comment type="caution">
    <text evidence="2">The sequence shown here is derived from an EMBL/GenBank/DDBJ whole genome shotgun (WGS) entry which is preliminary data.</text>
</comment>
<proteinExistence type="predicted"/>
<reference evidence="2" key="1">
    <citation type="journal article" date="2013" name="Environ. Microbiol.">
        <title>Microbiota from the distal guts of lean and obese adolescents exhibit partial functional redundancy besides clear differences in community structure.</title>
        <authorList>
            <person name="Ferrer M."/>
            <person name="Ruiz A."/>
            <person name="Lanza F."/>
            <person name="Haange S.B."/>
            <person name="Oberbach A."/>
            <person name="Till H."/>
            <person name="Bargiela R."/>
            <person name="Campoy C."/>
            <person name="Segura M.T."/>
            <person name="Richter M."/>
            <person name="von Bergen M."/>
            <person name="Seifert J."/>
            <person name="Suarez A."/>
        </authorList>
    </citation>
    <scope>NUCLEOTIDE SEQUENCE</scope>
</reference>
<gene>
    <name evidence="2" type="ORF">OBE_10513</name>
</gene>
<evidence type="ECO:0000313" key="2">
    <source>
        <dbReference type="EMBL" id="EKC57469.1"/>
    </source>
</evidence>
<sequence length="144" mass="17252">MATQKFLEERIRELYGEVLNEKQIKRILGLKFKDWGRFSRELLELVGVEISTGEQCSIISKMWNDNYNFMELMTKDKFSYAFEIEERVNKIEKTLSTIEYEDLDELYISAPVKRMVWQTILVLKELVETIGYPPRKNLCRNRQE</sequence>
<feature type="non-terminal residue" evidence="2">
    <location>
        <position position="144"/>
    </location>
</feature>
<protein>
    <submittedName>
        <fullName evidence="2">Csn1 family CRISPR-associated protein</fullName>
    </submittedName>
</protein>
<dbReference type="Pfam" id="PF16592">
    <property type="entry name" value="Cas9_REC"/>
    <property type="match status" value="1"/>
</dbReference>
<dbReference type="InterPro" id="IPR032240">
    <property type="entry name" value="Cas9_REC"/>
</dbReference>
<name>K1SQ31_9ZZZZ</name>
<accession>K1SQ31</accession>
<organism evidence="2">
    <name type="scientific">human gut metagenome</name>
    <dbReference type="NCBI Taxonomy" id="408170"/>
    <lineage>
        <taxon>unclassified sequences</taxon>
        <taxon>metagenomes</taxon>
        <taxon>organismal metagenomes</taxon>
    </lineage>
</organism>
<feature type="domain" description="CRISPR-associated endonuclease Cas9 REC lobe" evidence="1">
    <location>
        <begin position="5"/>
        <end position="85"/>
    </location>
</feature>